<dbReference type="EMBL" id="CGCX01000108">
    <property type="protein sequence ID" value="CFR67311.1"/>
    <property type="molecule type" value="Genomic_DNA"/>
</dbReference>
<dbReference type="Proteomes" id="UP000046680">
    <property type="component" value="Unassembled WGS sequence"/>
</dbReference>
<evidence type="ECO:0000313" key="3">
    <source>
        <dbReference type="Proteomes" id="UP000039217"/>
    </source>
</evidence>
<accession>A0A654ZJT2</accession>
<dbReference type="AlphaFoldDB" id="A0A654ZJT2"/>
<protein>
    <submittedName>
        <fullName evidence="2">Uncharacterized protein</fullName>
    </submittedName>
</protein>
<organism evidence="2 3">
    <name type="scientific">Mycobacterium tuberculosis</name>
    <dbReference type="NCBI Taxonomy" id="1773"/>
    <lineage>
        <taxon>Bacteria</taxon>
        <taxon>Bacillati</taxon>
        <taxon>Actinomycetota</taxon>
        <taxon>Actinomycetes</taxon>
        <taxon>Mycobacteriales</taxon>
        <taxon>Mycobacteriaceae</taxon>
        <taxon>Mycobacterium</taxon>
        <taxon>Mycobacterium tuberculosis complex</taxon>
    </lineage>
</organism>
<proteinExistence type="predicted"/>
<evidence type="ECO:0000313" key="1">
    <source>
        <dbReference type="EMBL" id="CFR67311.1"/>
    </source>
</evidence>
<evidence type="ECO:0000313" key="2">
    <source>
        <dbReference type="EMBL" id="CNU92101.1"/>
    </source>
</evidence>
<name>A0A654ZJT2_MYCTX</name>
<dbReference type="EMBL" id="CQQC01000372">
    <property type="protein sequence ID" value="CNU92101.1"/>
    <property type="molecule type" value="Genomic_DNA"/>
</dbReference>
<dbReference type="Proteomes" id="UP000039217">
    <property type="component" value="Unassembled WGS sequence"/>
</dbReference>
<evidence type="ECO:0000313" key="4">
    <source>
        <dbReference type="Proteomes" id="UP000046680"/>
    </source>
</evidence>
<reference evidence="3 4" key="1">
    <citation type="submission" date="2015-03" db="EMBL/GenBank/DDBJ databases">
        <authorList>
            <consortium name="Pathogen Informatics"/>
        </authorList>
    </citation>
    <scope>NUCLEOTIDE SEQUENCE [LARGE SCALE GENOMIC DNA]</scope>
    <source>
        <strain evidence="1 4">C09601061</strain>
        <strain evidence="2 3">D00501624</strain>
    </source>
</reference>
<gene>
    <name evidence="1" type="ORF">ERS007657_00489</name>
    <name evidence="2" type="ORF">ERS007661_01367</name>
</gene>
<sequence>MRGDRSYAQSKNGLITTLVIVWPSESTIGGVLSGSTALTS</sequence>